<feature type="transmembrane region" description="Helical" evidence="9">
    <location>
        <begin position="291"/>
        <end position="311"/>
    </location>
</feature>
<evidence type="ECO:0000259" key="10">
    <source>
        <dbReference type="PROSITE" id="PS50850"/>
    </source>
</evidence>
<dbReference type="InterPro" id="IPR036259">
    <property type="entry name" value="MFS_trans_sf"/>
</dbReference>
<keyword evidence="4 9" id="KW-1133">Transmembrane helix</keyword>
<dbReference type="SUPFAM" id="SSF103473">
    <property type="entry name" value="MFS general substrate transporter"/>
    <property type="match status" value="1"/>
</dbReference>
<dbReference type="InterPro" id="IPR011701">
    <property type="entry name" value="MFS"/>
</dbReference>
<dbReference type="RefSeq" id="XP_018988020.1">
    <property type="nucleotide sequence ID" value="XM_019127533.1"/>
</dbReference>
<dbReference type="InterPro" id="IPR020846">
    <property type="entry name" value="MFS_dom"/>
</dbReference>
<keyword evidence="5 9" id="KW-0472">Membrane</keyword>
<comment type="subcellular location">
    <subcellularLocation>
        <location evidence="1">Membrane</location>
        <topology evidence="1">Multi-pass membrane protein</topology>
    </subcellularLocation>
</comment>
<dbReference type="GO" id="GO:0045121">
    <property type="term" value="C:membrane raft"/>
    <property type="evidence" value="ECO:0007669"/>
    <property type="project" value="UniProtKB-ARBA"/>
</dbReference>
<dbReference type="GO" id="GO:0042908">
    <property type="term" value="P:xenobiotic transport"/>
    <property type="evidence" value="ECO:0007669"/>
    <property type="project" value="UniProtKB-ARBA"/>
</dbReference>
<dbReference type="GO" id="GO:0022857">
    <property type="term" value="F:transmembrane transporter activity"/>
    <property type="evidence" value="ECO:0007669"/>
    <property type="project" value="InterPro"/>
</dbReference>
<evidence type="ECO:0000256" key="1">
    <source>
        <dbReference type="ARBA" id="ARBA00004141"/>
    </source>
</evidence>
<dbReference type="OrthoDB" id="440553at2759"/>
<keyword evidence="2" id="KW-0813">Transport</keyword>
<dbReference type="InterPro" id="IPR005829">
    <property type="entry name" value="Sugar_transporter_CS"/>
</dbReference>
<dbReference type="FunFam" id="1.20.1250.20:FF:000172">
    <property type="entry name" value="MFS multidrug resistance transporter"/>
    <property type="match status" value="1"/>
</dbReference>
<feature type="transmembrane region" description="Helical" evidence="9">
    <location>
        <begin position="209"/>
        <end position="229"/>
    </location>
</feature>
<comment type="function">
    <text evidence="7">MFS antiporter that does not display functional linkage as drug transporter and performs functions that significantly affect biofilm development and virulence. No substrate for transport has been identified yet, but plays an important role in the growth in the host.</text>
</comment>
<dbReference type="PROSITE" id="PS50850">
    <property type="entry name" value="MFS"/>
    <property type="match status" value="1"/>
</dbReference>
<dbReference type="GO" id="GO:0005886">
    <property type="term" value="C:plasma membrane"/>
    <property type="evidence" value="ECO:0007669"/>
    <property type="project" value="TreeGrafter"/>
</dbReference>
<evidence type="ECO:0000256" key="9">
    <source>
        <dbReference type="SAM" id="Phobius"/>
    </source>
</evidence>
<feature type="transmembrane region" description="Helical" evidence="9">
    <location>
        <begin position="142"/>
        <end position="166"/>
    </location>
</feature>
<dbReference type="PANTHER" id="PTHR23502">
    <property type="entry name" value="MAJOR FACILITATOR SUPERFAMILY"/>
    <property type="match status" value="1"/>
</dbReference>
<feature type="transmembrane region" description="Helical" evidence="9">
    <location>
        <begin position="178"/>
        <end position="197"/>
    </location>
</feature>
<gene>
    <name evidence="11" type="ORF">BABINDRAFT_159219</name>
</gene>
<feature type="region of interest" description="Disordered" evidence="8">
    <location>
        <begin position="1"/>
        <end position="41"/>
    </location>
</feature>
<evidence type="ECO:0000256" key="4">
    <source>
        <dbReference type="ARBA" id="ARBA00022989"/>
    </source>
</evidence>
<dbReference type="EMBL" id="KV454426">
    <property type="protein sequence ID" value="ODQ82692.1"/>
    <property type="molecule type" value="Genomic_DNA"/>
</dbReference>
<dbReference type="GeneID" id="30145386"/>
<comment type="similarity">
    <text evidence="6">Belongs to the major facilitator superfamily. CAR1 family.</text>
</comment>
<evidence type="ECO:0000256" key="5">
    <source>
        <dbReference type="ARBA" id="ARBA00023136"/>
    </source>
</evidence>
<evidence type="ECO:0000256" key="8">
    <source>
        <dbReference type="SAM" id="MobiDB-lite"/>
    </source>
</evidence>
<feature type="transmembrane region" description="Helical" evidence="9">
    <location>
        <begin position="479"/>
        <end position="498"/>
    </location>
</feature>
<dbReference type="PANTHER" id="PTHR23502:SF51">
    <property type="entry name" value="QUINIDINE RESISTANCE PROTEIN 1-RELATED"/>
    <property type="match status" value="1"/>
</dbReference>
<sequence length="512" mass="56432">MSDLSDPIDRDSRLTPPIHIDDPSPSLDKTDHTSSGGSDKPSYSILTYREKLGIVMINSFVGIMSSIASPIFFPIMKDIKQEFKISDELMNLAVVCYLIFQGIVPTISSNLADQYGRRPMLLLSLLVYVVANIGIARLNVYWLILVLRCVQAGGIAPVIAICSGMVGDFTLRHERGSFMGAASGFTLVGQAFGALIGSGITTGFGTWRAIFWFLAITAGVILLVCVAVIPETCRSIVGNQSVRPKRFINRAPILLLSRYSRRLTNDLSTLEDSRQRIDWLSPLKILMNRQVYFVLIPASLQFAAWTMSMTTLSNSLSTKYGYTTLQVGLCYLPQGITCLIGSLVCGKLLNWHYVKMRTTYEGDLANYDEAQCAHKPVFNFYKARLNLLIYPCSAACCGLVMYGWFIENKIQLASVLVSSAMISFCASFYVTTSTTIMVDLFPGQTSVSASCVNLARCLTAAVGTACLEMMETKMTIGGVYTFLAGLCFVSNFLVYILIHKGLKWDAQRKHHG</sequence>
<dbReference type="Proteomes" id="UP000094336">
    <property type="component" value="Unassembled WGS sequence"/>
</dbReference>
<feature type="transmembrane region" description="Helical" evidence="9">
    <location>
        <begin position="387"/>
        <end position="406"/>
    </location>
</feature>
<feature type="transmembrane region" description="Helical" evidence="9">
    <location>
        <begin position="412"/>
        <end position="431"/>
    </location>
</feature>
<dbReference type="PROSITE" id="PS00216">
    <property type="entry name" value="SUGAR_TRANSPORT_1"/>
    <property type="match status" value="1"/>
</dbReference>
<proteinExistence type="inferred from homology"/>
<dbReference type="AlphaFoldDB" id="A0A1E3R031"/>
<dbReference type="GO" id="GO:0140115">
    <property type="term" value="P:export across plasma membrane"/>
    <property type="evidence" value="ECO:0007669"/>
    <property type="project" value="UniProtKB-ARBA"/>
</dbReference>
<dbReference type="GO" id="GO:0001765">
    <property type="term" value="P:membrane raft assembly"/>
    <property type="evidence" value="ECO:0007669"/>
    <property type="project" value="UniProtKB-ARBA"/>
</dbReference>
<evidence type="ECO:0000313" key="12">
    <source>
        <dbReference type="Proteomes" id="UP000094336"/>
    </source>
</evidence>
<feature type="transmembrane region" description="Helical" evidence="9">
    <location>
        <begin position="331"/>
        <end position="349"/>
    </location>
</feature>
<feature type="transmembrane region" description="Helical" evidence="9">
    <location>
        <begin position="119"/>
        <end position="136"/>
    </location>
</feature>
<accession>A0A1E3R031</accession>
<organism evidence="11 12">
    <name type="scientific">Babjeviella inositovora NRRL Y-12698</name>
    <dbReference type="NCBI Taxonomy" id="984486"/>
    <lineage>
        <taxon>Eukaryota</taxon>
        <taxon>Fungi</taxon>
        <taxon>Dikarya</taxon>
        <taxon>Ascomycota</taxon>
        <taxon>Saccharomycotina</taxon>
        <taxon>Pichiomycetes</taxon>
        <taxon>Serinales incertae sedis</taxon>
        <taxon>Babjeviella</taxon>
    </lineage>
</organism>
<keyword evidence="12" id="KW-1185">Reference proteome</keyword>
<evidence type="ECO:0000256" key="2">
    <source>
        <dbReference type="ARBA" id="ARBA00022448"/>
    </source>
</evidence>
<keyword evidence="3 9" id="KW-0812">Transmembrane</keyword>
<evidence type="ECO:0000256" key="6">
    <source>
        <dbReference type="ARBA" id="ARBA00038347"/>
    </source>
</evidence>
<feature type="domain" description="Major facilitator superfamily (MFS) profile" evidence="10">
    <location>
        <begin position="54"/>
        <end position="502"/>
    </location>
</feature>
<dbReference type="GO" id="GO:0055088">
    <property type="term" value="P:lipid homeostasis"/>
    <property type="evidence" value="ECO:0007669"/>
    <property type="project" value="UniProtKB-ARBA"/>
</dbReference>
<protein>
    <recommendedName>
        <fullName evidence="10">Major facilitator superfamily (MFS) profile domain-containing protein</fullName>
    </recommendedName>
</protein>
<feature type="transmembrane region" description="Helical" evidence="9">
    <location>
        <begin position="89"/>
        <end position="107"/>
    </location>
</feature>
<dbReference type="STRING" id="984486.A0A1E3R031"/>
<name>A0A1E3R031_9ASCO</name>
<dbReference type="Gene3D" id="1.20.1250.20">
    <property type="entry name" value="MFS general substrate transporter like domains"/>
    <property type="match status" value="1"/>
</dbReference>
<reference evidence="12" key="1">
    <citation type="submission" date="2016-05" db="EMBL/GenBank/DDBJ databases">
        <title>Comparative genomics of biotechnologically important yeasts.</title>
        <authorList>
            <consortium name="DOE Joint Genome Institute"/>
            <person name="Riley R."/>
            <person name="Haridas S."/>
            <person name="Wolfe K.H."/>
            <person name="Lopes M.R."/>
            <person name="Hittinger C.T."/>
            <person name="Goker M."/>
            <person name="Salamov A."/>
            <person name="Wisecaver J."/>
            <person name="Long T.M."/>
            <person name="Aerts A.L."/>
            <person name="Barry K."/>
            <person name="Choi C."/>
            <person name="Clum A."/>
            <person name="Coughlan A.Y."/>
            <person name="Deshpande S."/>
            <person name="Douglass A.P."/>
            <person name="Hanson S.J."/>
            <person name="Klenk H.-P."/>
            <person name="Labutti K."/>
            <person name="Lapidus A."/>
            <person name="Lindquist E."/>
            <person name="Lipzen A."/>
            <person name="Meier-Kolthoff J.P."/>
            <person name="Ohm R.A."/>
            <person name="Otillar R.P."/>
            <person name="Pangilinan J."/>
            <person name="Peng Y."/>
            <person name="Rokas A."/>
            <person name="Rosa C.A."/>
            <person name="Scheuner C."/>
            <person name="Sibirny A.A."/>
            <person name="Slot J.C."/>
            <person name="Stielow J.B."/>
            <person name="Sun H."/>
            <person name="Kurtzman C.P."/>
            <person name="Blackwell M."/>
            <person name="Grigoriev I.V."/>
            <person name="Jeffries T.W."/>
        </authorList>
    </citation>
    <scope>NUCLEOTIDE SEQUENCE [LARGE SCALE GENOMIC DNA]</scope>
    <source>
        <strain evidence="12">NRRL Y-12698</strain>
    </source>
</reference>
<dbReference type="Pfam" id="PF07690">
    <property type="entry name" value="MFS_1"/>
    <property type="match status" value="1"/>
</dbReference>
<evidence type="ECO:0000256" key="3">
    <source>
        <dbReference type="ARBA" id="ARBA00022692"/>
    </source>
</evidence>
<evidence type="ECO:0000256" key="7">
    <source>
        <dbReference type="ARBA" id="ARBA00053949"/>
    </source>
</evidence>
<feature type="transmembrane region" description="Helical" evidence="9">
    <location>
        <begin position="52"/>
        <end position="73"/>
    </location>
</feature>
<evidence type="ECO:0000313" key="11">
    <source>
        <dbReference type="EMBL" id="ODQ82692.1"/>
    </source>
</evidence>